<keyword evidence="1" id="KW-1133">Transmembrane helix</keyword>
<accession>A0A1T4WDA6</accession>
<dbReference type="RefSeq" id="WP_078921970.1">
    <property type="nucleotide sequence ID" value="NZ_FUYB01000005.1"/>
</dbReference>
<evidence type="ECO:0008006" key="4">
    <source>
        <dbReference type="Google" id="ProtNLM"/>
    </source>
</evidence>
<keyword evidence="1" id="KW-0812">Transmembrane</keyword>
<gene>
    <name evidence="2" type="ORF">SAMN02745130_01496</name>
</gene>
<dbReference type="AlphaFoldDB" id="A0A1T4WDA6"/>
<organism evidence="2 3">
    <name type="scientific">Thiothrix eikelboomii</name>
    <dbReference type="NCBI Taxonomy" id="92487"/>
    <lineage>
        <taxon>Bacteria</taxon>
        <taxon>Pseudomonadati</taxon>
        <taxon>Pseudomonadota</taxon>
        <taxon>Gammaproteobacteria</taxon>
        <taxon>Thiotrichales</taxon>
        <taxon>Thiotrichaceae</taxon>
        <taxon>Thiothrix</taxon>
    </lineage>
</organism>
<sequence length="173" mass="19476">MNWKQVINKYKYLLLAGIIFVLLVFGGQLAYREWIPSSSVITTATAQQYTELKQASGTKGGSWLRSLNTDIQAVQGDLLWNSAQQLGMVRLVNLPDPKLGYQYHIWAYDAHRPSDQPISVLVLDRGSGQQEWYLPLTAPESIPNPYKFELTLEPLATQPQASAKPLVLLMVQF</sequence>
<evidence type="ECO:0000256" key="1">
    <source>
        <dbReference type="SAM" id="Phobius"/>
    </source>
</evidence>
<keyword evidence="3" id="KW-1185">Reference proteome</keyword>
<name>A0A1T4WDA6_9GAMM</name>
<dbReference type="GO" id="GO:0005886">
    <property type="term" value="C:plasma membrane"/>
    <property type="evidence" value="ECO:0007669"/>
    <property type="project" value="InterPro"/>
</dbReference>
<dbReference type="EMBL" id="FUYB01000005">
    <property type="protein sequence ID" value="SKA75270.1"/>
    <property type="molecule type" value="Genomic_DNA"/>
</dbReference>
<feature type="transmembrane region" description="Helical" evidence="1">
    <location>
        <begin position="12"/>
        <end position="31"/>
    </location>
</feature>
<proteinExistence type="predicted"/>
<dbReference type="OrthoDB" id="5624446at2"/>
<keyword evidence="1" id="KW-0472">Membrane</keyword>
<dbReference type="STRING" id="92487.SAMN02745130_01496"/>
<reference evidence="2 3" key="1">
    <citation type="submission" date="2017-02" db="EMBL/GenBank/DDBJ databases">
        <authorList>
            <person name="Peterson S.W."/>
        </authorList>
    </citation>
    <scope>NUCLEOTIDE SEQUENCE [LARGE SCALE GENOMIC DNA]</scope>
    <source>
        <strain evidence="2 3">ATCC 49788</strain>
    </source>
</reference>
<dbReference type="Proteomes" id="UP000190460">
    <property type="component" value="Unassembled WGS sequence"/>
</dbReference>
<evidence type="ECO:0000313" key="3">
    <source>
        <dbReference type="Proteomes" id="UP000190460"/>
    </source>
</evidence>
<protein>
    <recommendedName>
        <fullName evidence="4">Anti-sigma-K factor rskA</fullName>
    </recommendedName>
</protein>
<evidence type="ECO:0000313" key="2">
    <source>
        <dbReference type="EMBL" id="SKA75270.1"/>
    </source>
</evidence>